<dbReference type="AlphaFoldDB" id="A0A1F4VDD8"/>
<dbReference type="PRINTS" id="PR00960">
    <property type="entry name" value="LMBPPROTEIN"/>
</dbReference>
<dbReference type="Proteomes" id="UP000176504">
    <property type="component" value="Unassembled WGS sequence"/>
</dbReference>
<dbReference type="InterPro" id="IPR013750">
    <property type="entry name" value="GHMP_kinase_C_dom"/>
</dbReference>
<dbReference type="Pfam" id="PF00288">
    <property type="entry name" value="GHMP_kinases_N"/>
    <property type="match status" value="1"/>
</dbReference>
<dbReference type="InterPro" id="IPR001174">
    <property type="entry name" value="HddA/FKP"/>
</dbReference>
<evidence type="ECO:0000256" key="3">
    <source>
        <dbReference type="ARBA" id="ARBA00022840"/>
    </source>
</evidence>
<evidence type="ECO:0000256" key="2">
    <source>
        <dbReference type="ARBA" id="ARBA00022777"/>
    </source>
</evidence>
<dbReference type="EMBL" id="MEVI01000003">
    <property type="protein sequence ID" value="OGC55292.1"/>
    <property type="molecule type" value="Genomic_DNA"/>
</dbReference>
<keyword evidence="1" id="KW-0547">Nucleotide-binding</keyword>
<evidence type="ECO:0000259" key="4">
    <source>
        <dbReference type="Pfam" id="PF00288"/>
    </source>
</evidence>
<keyword evidence="2" id="KW-0418">Kinase</keyword>
<evidence type="ECO:0000313" key="6">
    <source>
        <dbReference type="EMBL" id="OGC55292.1"/>
    </source>
</evidence>
<dbReference type="InterPro" id="IPR006204">
    <property type="entry name" value="GHMP_kinase_N_dom"/>
</dbReference>
<dbReference type="PIRSF" id="PIRSF036406">
    <property type="entry name" value="Hept_kin"/>
    <property type="match status" value="1"/>
</dbReference>
<dbReference type="Gene3D" id="3.30.230.120">
    <property type="match status" value="1"/>
</dbReference>
<dbReference type="PANTHER" id="PTHR10457:SF9">
    <property type="entry name" value="D-GLYCERO-ALPHA-D-MANNO-HEPTOSE 7-PHOSPHATE KINASE"/>
    <property type="match status" value="1"/>
</dbReference>
<dbReference type="GO" id="GO:0006012">
    <property type="term" value="P:galactose metabolic process"/>
    <property type="evidence" value="ECO:0007669"/>
    <property type="project" value="TreeGrafter"/>
</dbReference>
<organism evidence="6 7">
    <name type="scientific">candidate division WWE3 bacterium RIFCSPLOWO2_01_FULL_41_18</name>
    <dbReference type="NCBI Taxonomy" id="1802625"/>
    <lineage>
        <taxon>Bacteria</taxon>
        <taxon>Katanobacteria</taxon>
    </lineage>
</organism>
<dbReference type="InterPro" id="IPR020568">
    <property type="entry name" value="Ribosomal_Su5_D2-typ_SF"/>
</dbReference>
<protein>
    <recommendedName>
        <fullName evidence="8">GHMP kinase</fullName>
    </recommendedName>
</protein>
<name>A0A1F4VDD8_UNCKA</name>
<dbReference type="GO" id="GO:0005829">
    <property type="term" value="C:cytosol"/>
    <property type="evidence" value="ECO:0007669"/>
    <property type="project" value="TreeGrafter"/>
</dbReference>
<evidence type="ECO:0000313" key="7">
    <source>
        <dbReference type="Proteomes" id="UP000176504"/>
    </source>
</evidence>
<proteinExistence type="predicted"/>
<keyword evidence="2" id="KW-0808">Transferase</keyword>
<feature type="domain" description="GHMP kinase C-terminal" evidence="5">
    <location>
        <begin position="236"/>
        <end position="314"/>
    </location>
</feature>
<accession>A0A1F4VDD8</accession>
<dbReference type="SUPFAM" id="SSF55060">
    <property type="entry name" value="GHMP Kinase, C-terminal domain"/>
    <property type="match status" value="1"/>
</dbReference>
<evidence type="ECO:0008006" key="8">
    <source>
        <dbReference type="Google" id="ProtNLM"/>
    </source>
</evidence>
<sequence>MVIKGRAPLRVAFGGGGSDVPPFDKKIGGLVLNATINRYVYGSLTVREDRKVRIISSDYKKTYLYDDVTNLFFDGEMDLIKAIIKRMDINYGFELYLRSDVPPNSGLGSSASLSVLVIGLFNHLSVERKLNKHEIAELAFISETEDLKNPGGRQDQYASVFGGLNFFEFKGNDFVKVNPLNLDKETVMELEKSILIVYVGKREASGNIHKSMSLKVSEKVAYLSEIKNLCHESYIALLNKDLLSLGNLIGEAWNIKKRFYEGGMSDYIDALYSEAIKNGALGGRVLGAGGGGHMVFLCSPNSESRVAEALESMGARVLDFSFEFDGLQTWE</sequence>
<dbReference type="InterPro" id="IPR014606">
    <property type="entry name" value="Heptose_7-P_kinase"/>
</dbReference>
<dbReference type="Pfam" id="PF08544">
    <property type="entry name" value="GHMP_kinases_C"/>
    <property type="match status" value="1"/>
</dbReference>
<reference evidence="6 7" key="1">
    <citation type="journal article" date="2016" name="Nat. Commun.">
        <title>Thousands of microbial genomes shed light on interconnected biogeochemical processes in an aquifer system.</title>
        <authorList>
            <person name="Anantharaman K."/>
            <person name="Brown C.T."/>
            <person name="Hug L.A."/>
            <person name="Sharon I."/>
            <person name="Castelle C.J."/>
            <person name="Probst A.J."/>
            <person name="Thomas B.C."/>
            <person name="Singh A."/>
            <person name="Wilkins M.J."/>
            <person name="Karaoz U."/>
            <person name="Brodie E.L."/>
            <person name="Williams K.H."/>
            <person name="Hubbard S.S."/>
            <person name="Banfield J.F."/>
        </authorList>
    </citation>
    <scope>NUCLEOTIDE SEQUENCE [LARGE SCALE GENOMIC DNA]</scope>
</reference>
<dbReference type="SUPFAM" id="SSF54211">
    <property type="entry name" value="Ribosomal protein S5 domain 2-like"/>
    <property type="match status" value="1"/>
</dbReference>
<evidence type="ECO:0000256" key="1">
    <source>
        <dbReference type="ARBA" id="ARBA00022741"/>
    </source>
</evidence>
<evidence type="ECO:0000259" key="5">
    <source>
        <dbReference type="Pfam" id="PF08544"/>
    </source>
</evidence>
<gene>
    <name evidence="6" type="ORF">A3A78_03260</name>
</gene>
<dbReference type="PANTHER" id="PTHR10457">
    <property type="entry name" value="MEVALONATE KINASE/GALACTOKINASE"/>
    <property type="match status" value="1"/>
</dbReference>
<dbReference type="InterPro" id="IPR036554">
    <property type="entry name" value="GHMP_kinase_C_sf"/>
</dbReference>
<dbReference type="GO" id="GO:0004335">
    <property type="term" value="F:galactokinase activity"/>
    <property type="evidence" value="ECO:0007669"/>
    <property type="project" value="TreeGrafter"/>
</dbReference>
<comment type="caution">
    <text evidence="6">The sequence shown here is derived from an EMBL/GenBank/DDBJ whole genome shotgun (WGS) entry which is preliminary data.</text>
</comment>
<keyword evidence="3" id="KW-0067">ATP-binding</keyword>
<feature type="domain" description="GHMP kinase N-terminal" evidence="4">
    <location>
        <begin position="79"/>
        <end position="163"/>
    </location>
</feature>
<dbReference type="GO" id="GO:0005524">
    <property type="term" value="F:ATP binding"/>
    <property type="evidence" value="ECO:0007669"/>
    <property type="project" value="UniProtKB-KW"/>
</dbReference>